<feature type="non-terminal residue" evidence="1">
    <location>
        <position position="1"/>
    </location>
</feature>
<accession>A0ACA9LUL3</accession>
<dbReference type="EMBL" id="CAJVPU010005616">
    <property type="protein sequence ID" value="CAG8550342.1"/>
    <property type="molecule type" value="Genomic_DNA"/>
</dbReference>
<name>A0ACA9LUL3_9GLOM</name>
<keyword evidence="2" id="KW-1185">Reference proteome</keyword>
<protein>
    <submittedName>
        <fullName evidence="1">12571_t:CDS:1</fullName>
    </submittedName>
</protein>
<gene>
    <name evidence="1" type="ORF">DHETER_LOCUS5198</name>
</gene>
<dbReference type="Proteomes" id="UP000789702">
    <property type="component" value="Unassembled WGS sequence"/>
</dbReference>
<sequence length="367" mass="40500">KMQAITFQQPFKVLVKTVPLPKIIQDTDVIVKVCVSGLCGSDLHGDEVGNDKDTVMGHEFMGIVNEVGSSVKDLKVGDRVLSPFTTCCGECFYCCHGITCRCEKVQLFGWIKNGYGIHGGQAEYVRVPLASSTLVKIPEGITDNTALLLCDVLCTGYFCAENGLNELAPQLSYLKQQKLEYQKRDEYDDIVVVVVGCGPVGLMSIASAIYLGVKNIYSIDSVQERLEIAKDFGAMPIHLTEENPIERIKEITNGRGADIVLEAVGKLPSLDLAFKLLRPAGVLSSVGLNHSKIFPFSPTDGYNKNLKYISGRCPARQILTKTIPFALSKKFNFEKIITHEMKLSDGEKAYEIFDKKLDKCVKVVFKK</sequence>
<organism evidence="1 2">
    <name type="scientific">Dentiscutata heterogama</name>
    <dbReference type="NCBI Taxonomy" id="1316150"/>
    <lineage>
        <taxon>Eukaryota</taxon>
        <taxon>Fungi</taxon>
        <taxon>Fungi incertae sedis</taxon>
        <taxon>Mucoromycota</taxon>
        <taxon>Glomeromycotina</taxon>
        <taxon>Glomeromycetes</taxon>
        <taxon>Diversisporales</taxon>
        <taxon>Gigasporaceae</taxon>
        <taxon>Dentiscutata</taxon>
    </lineage>
</organism>
<proteinExistence type="predicted"/>
<comment type="caution">
    <text evidence="1">The sequence shown here is derived from an EMBL/GenBank/DDBJ whole genome shotgun (WGS) entry which is preliminary data.</text>
</comment>
<evidence type="ECO:0000313" key="2">
    <source>
        <dbReference type="Proteomes" id="UP000789702"/>
    </source>
</evidence>
<evidence type="ECO:0000313" key="1">
    <source>
        <dbReference type="EMBL" id="CAG8550342.1"/>
    </source>
</evidence>
<reference evidence="1" key="1">
    <citation type="submission" date="2021-06" db="EMBL/GenBank/DDBJ databases">
        <authorList>
            <person name="Kallberg Y."/>
            <person name="Tangrot J."/>
            <person name="Rosling A."/>
        </authorList>
    </citation>
    <scope>NUCLEOTIDE SEQUENCE</scope>
    <source>
        <strain evidence="1">IL203A</strain>
    </source>
</reference>